<dbReference type="Proteomes" id="UP000325081">
    <property type="component" value="Unassembled WGS sequence"/>
</dbReference>
<gene>
    <name evidence="1" type="ORF">STAS_07403</name>
</gene>
<evidence type="ECO:0000313" key="2">
    <source>
        <dbReference type="Proteomes" id="UP000325081"/>
    </source>
</evidence>
<dbReference type="InterPro" id="IPR008479">
    <property type="entry name" value="DUF760"/>
</dbReference>
<organism evidence="1 2">
    <name type="scientific">Striga asiatica</name>
    <name type="common">Asiatic witchweed</name>
    <name type="synonym">Buchnera asiatica</name>
    <dbReference type="NCBI Taxonomy" id="4170"/>
    <lineage>
        <taxon>Eukaryota</taxon>
        <taxon>Viridiplantae</taxon>
        <taxon>Streptophyta</taxon>
        <taxon>Embryophyta</taxon>
        <taxon>Tracheophyta</taxon>
        <taxon>Spermatophyta</taxon>
        <taxon>Magnoliopsida</taxon>
        <taxon>eudicotyledons</taxon>
        <taxon>Gunneridae</taxon>
        <taxon>Pentapetalae</taxon>
        <taxon>asterids</taxon>
        <taxon>lamiids</taxon>
        <taxon>Lamiales</taxon>
        <taxon>Orobanchaceae</taxon>
        <taxon>Buchnereae</taxon>
        <taxon>Striga</taxon>
    </lineage>
</organism>
<dbReference type="EMBL" id="BKCP01004472">
    <property type="protein sequence ID" value="GER31404.1"/>
    <property type="molecule type" value="Genomic_DNA"/>
</dbReference>
<protein>
    <submittedName>
        <fullName evidence="1">Uncharacterized protein</fullName>
    </submittedName>
</protein>
<dbReference type="PANTHER" id="PTHR31808:SF9">
    <property type="entry name" value="F21O3.2 PROTEIN"/>
    <property type="match status" value="1"/>
</dbReference>
<dbReference type="AlphaFoldDB" id="A0A5A7PFD2"/>
<keyword evidence="2" id="KW-1185">Reference proteome</keyword>
<comment type="caution">
    <text evidence="1">The sequence shown here is derived from an EMBL/GenBank/DDBJ whole genome shotgun (WGS) entry which is preliminary data.</text>
</comment>
<dbReference type="Pfam" id="PF05542">
    <property type="entry name" value="DUF760"/>
    <property type="match status" value="1"/>
</dbReference>
<dbReference type="InterPro" id="IPR038925">
    <property type="entry name" value="At3g17800-like"/>
</dbReference>
<sequence>MDFCFSYFKPEFPTLPAGYIRRPIAFQNRFDRRPLPIVASSRCQFGGLAAPLEPRTPAGRFLSGMLLDGRDGFQAAARKELQRLAAERDEAAARLQLSIGSDEACLHRRIAECKNHECQEAVEDVIYTLILHKFSEISVHLVPKLSECLYNGRLEIWPSKDWELESIHSCEVLQMVRDHITAAVGHRADANVTASWATAEVHRSHLCKLYSSSIFYGYLLKSDAFRHYLEQDSEMFSIGSKQKIAYGHINMGFSSGGRLSCDLGKNVGNLRIYMMGFDLEMIGMCASPRFKESVSLVGRHSRALFGGDEEADVIKTSFASVKRFLLEAVAFGSFLWDVETRVNGVYVLEEN</sequence>
<accession>A0A5A7PFD2</accession>
<evidence type="ECO:0000313" key="1">
    <source>
        <dbReference type="EMBL" id="GER31404.1"/>
    </source>
</evidence>
<proteinExistence type="predicted"/>
<name>A0A5A7PFD2_STRAF</name>
<dbReference type="PANTHER" id="PTHR31808">
    <property type="entry name" value="EXPRESSED PROTEIN"/>
    <property type="match status" value="1"/>
</dbReference>
<dbReference type="OrthoDB" id="25131at2759"/>
<reference evidence="2" key="1">
    <citation type="journal article" date="2019" name="Curr. Biol.">
        <title>Genome Sequence of Striga asiatica Provides Insight into the Evolution of Plant Parasitism.</title>
        <authorList>
            <person name="Yoshida S."/>
            <person name="Kim S."/>
            <person name="Wafula E.K."/>
            <person name="Tanskanen J."/>
            <person name="Kim Y.M."/>
            <person name="Honaas L."/>
            <person name="Yang Z."/>
            <person name="Spallek T."/>
            <person name="Conn C.E."/>
            <person name="Ichihashi Y."/>
            <person name="Cheong K."/>
            <person name="Cui S."/>
            <person name="Der J.P."/>
            <person name="Gundlach H."/>
            <person name="Jiao Y."/>
            <person name="Hori C."/>
            <person name="Ishida J.K."/>
            <person name="Kasahara H."/>
            <person name="Kiba T."/>
            <person name="Kim M.S."/>
            <person name="Koo N."/>
            <person name="Laohavisit A."/>
            <person name="Lee Y.H."/>
            <person name="Lumba S."/>
            <person name="McCourt P."/>
            <person name="Mortimer J.C."/>
            <person name="Mutuku J.M."/>
            <person name="Nomura T."/>
            <person name="Sasaki-Sekimoto Y."/>
            <person name="Seto Y."/>
            <person name="Wang Y."/>
            <person name="Wakatake T."/>
            <person name="Sakakibara H."/>
            <person name="Demura T."/>
            <person name="Yamaguchi S."/>
            <person name="Yoneyama K."/>
            <person name="Manabe R.I."/>
            <person name="Nelson D.C."/>
            <person name="Schulman A.H."/>
            <person name="Timko M.P."/>
            <person name="dePamphilis C.W."/>
            <person name="Choi D."/>
            <person name="Shirasu K."/>
        </authorList>
    </citation>
    <scope>NUCLEOTIDE SEQUENCE [LARGE SCALE GENOMIC DNA]</scope>
    <source>
        <strain evidence="2">cv. UVA1</strain>
    </source>
</reference>